<dbReference type="OrthoDB" id="8451517at2"/>
<dbReference type="GO" id="GO:0015081">
    <property type="term" value="F:sodium ion transmembrane transporter activity"/>
    <property type="evidence" value="ECO:0007669"/>
    <property type="project" value="InterPro"/>
</dbReference>
<evidence type="ECO:0000256" key="5">
    <source>
        <dbReference type="ARBA" id="ARBA00023136"/>
    </source>
</evidence>
<evidence type="ECO:0000256" key="6">
    <source>
        <dbReference type="SAM" id="MobiDB-lite"/>
    </source>
</evidence>
<evidence type="ECO:0000313" key="9">
    <source>
        <dbReference type="Proteomes" id="UP000199236"/>
    </source>
</evidence>
<reference evidence="8 9" key="1">
    <citation type="submission" date="2016-10" db="EMBL/GenBank/DDBJ databases">
        <authorList>
            <person name="de Groot N.N."/>
        </authorList>
    </citation>
    <scope>NUCLEOTIDE SEQUENCE [LARGE SCALE GENOMIC DNA]</scope>
    <source>
        <strain evidence="8 9">CGMCC 1.9157</strain>
    </source>
</reference>
<dbReference type="Proteomes" id="UP000199236">
    <property type="component" value="Unassembled WGS sequence"/>
</dbReference>
<dbReference type="RefSeq" id="WP_090069398.1">
    <property type="nucleotide sequence ID" value="NZ_FOVR01000002.1"/>
</dbReference>
<keyword evidence="9" id="KW-1185">Reference proteome</keyword>
<evidence type="ECO:0000256" key="4">
    <source>
        <dbReference type="ARBA" id="ARBA00022989"/>
    </source>
</evidence>
<keyword evidence="4 7" id="KW-1133">Transmembrane helix</keyword>
<comment type="subcellular location">
    <subcellularLocation>
        <location evidence="1">Cell membrane</location>
    </subcellularLocation>
</comment>
<evidence type="ECO:0000256" key="2">
    <source>
        <dbReference type="ARBA" id="ARBA00022475"/>
    </source>
</evidence>
<feature type="region of interest" description="Disordered" evidence="6">
    <location>
        <begin position="40"/>
        <end position="61"/>
    </location>
</feature>
<evidence type="ECO:0000256" key="1">
    <source>
        <dbReference type="ARBA" id="ARBA00004236"/>
    </source>
</evidence>
<keyword evidence="3 7" id="KW-0812">Transmembrane</keyword>
<gene>
    <name evidence="8" type="ORF">SAMN04488056_102193</name>
</gene>
<keyword evidence="2" id="KW-1003">Cell membrane</keyword>
<keyword evidence="5 7" id="KW-0472">Membrane</keyword>
<proteinExistence type="predicted"/>
<evidence type="ECO:0000256" key="3">
    <source>
        <dbReference type="ARBA" id="ARBA00022692"/>
    </source>
</evidence>
<dbReference type="AlphaFoldDB" id="A0A1I5CD34"/>
<accession>A0A1I5CD34</accession>
<protein>
    <submittedName>
        <fullName evidence="8">Oxaloacetate decarboxylase, gamma chain</fullName>
    </submittedName>
</protein>
<dbReference type="Pfam" id="PF04277">
    <property type="entry name" value="OAD_gamma"/>
    <property type="match status" value="1"/>
</dbReference>
<dbReference type="GO" id="GO:0005886">
    <property type="term" value="C:plasma membrane"/>
    <property type="evidence" value="ECO:0007669"/>
    <property type="project" value="UniProtKB-SubCell"/>
</dbReference>
<feature type="transmembrane region" description="Helical" evidence="7">
    <location>
        <begin position="12"/>
        <end position="34"/>
    </location>
</feature>
<dbReference type="EMBL" id="FOVR01000002">
    <property type="protein sequence ID" value="SFN84837.1"/>
    <property type="molecule type" value="Genomic_DNA"/>
</dbReference>
<evidence type="ECO:0000256" key="7">
    <source>
        <dbReference type="SAM" id="Phobius"/>
    </source>
</evidence>
<dbReference type="STRING" id="655353.SAMN04488056_102193"/>
<name>A0A1I5CD34_9HYPH</name>
<dbReference type="InterPro" id="IPR005899">
    <property type="entry name" value="Na_pump_deCOase"/>
</dbReference>
<organism evidence="8 9">
    <name type="scientific">Cohaesibacter marisflavi</name>
    <dbReference type="NCBI Taxonomy" id="655353"/>
    <lineage>
        <taxon>Bacteria</taxon>
        <taxon>Pseudomonadati</taxon>
        <taxon>Pseudomonadota</taxon>
        <taxon>Alphaproteobacteria</taxon>
        <taxon>Hyphomicrobiales</taxon>
        <taxon>Cohaesibacteraceae</taxon>
    </lineage>
</organism>
<dbReference type="GO" id="GO:0036376">
    <property type="term" value="P:sodium ion export across plasma membrane"/>
    <property type="evidence" value="ECO:0007669"/>
    <property type="project" value="InterPro"/>
</dbReference>
<sequence length="136" mass="14183">MLENLEIILTGFVVVMMALAILWAACALIGSFFIRQEKNGSGTGGSDHAPKVPPRAAVASRAGVPPHHLAAIAAAVAATMGAGYKVTRVAAPPHKVSEWPLEGRIASFSGHNTRNGWTSMMPLGSSQTPNSLRGLK</sequence>
<evidence type="ECO:0000313" key="8">
    <source>
        <dbReference type="EMBL" id="SFN84837.1"/>
    </source>
</evidence>